<dbReference type="EMBL" id="PGFJ01000001">
    <property type="protein sequence ID" value="PJJ85035.1"/>
    <property type="molecule type" value="Genomic_DNA"/>
</dbReference>
<protein>
    <submittedName>
        <fullName evidence="2">Alpha-beta hydrolase superfamily lysophospholipase</fullName>
    </submittedName>
</protein>
<dbReference type="AlphaFoldDB" id="A0A2H9VW28"/>
<dbReference type="Pfam" id="PF12697">
    <property type="entry name" value="Abhydrolase_6"/>
    <property type="match status" value="1"/>
</dbReference>
<dbReference type="InterPro" id="IPR050228">
    <property type="entry name" value="Carboxylesterase_BioH"/>
</dbReference>
<dbReference type="PANTHER" id="PTHR43194">
    <property type="entry name" value="HYDROLASE ALPHA/BETA FOLD FAMILY"/>
    <property type="match status" value="1"/>
</dbReference>
<dbReference type="GO" id="GO:0016787">
    <property type="term" value="F:hydrolase activity"/>
    <property type="evidence" value="ECO:0007669"/>
    <property type="project" value="UniProtKB-KW"/>
</dbReference>
<sequence>MKTTTTKTIVFITGAFVSSDCWNEWKAYFEEKGYATISPAWPYKDAPACTLRERHPDADIASQRLANLTAYFTSIVKQLPEKPILIGHSMGGLITQLLLQKDLAIAGVAIHSLQPKGIFTFKFSFYKAGWPALGFFTNANKSYLMSFAEWQYAFTNGMPYEDQKEAYYKLLVPESKLVVRDATTDAAKIDFNRPHAPLLFLAGSTDRFIPASLNYSNYKKYNHTASVIDFKEFANRNHFVLGQPGWQELAGYILNWLNQRSIAKS</sequence>
<dbReference type="OrthoDB" id="9814966at2"/>
<reference evidence="2 3" key="1">
    <citation type="submission" date="2017-11" db="EMBL/GenBank/DDBJ databases">
        <title>Genomic Encyclopedia of Archaeal and Bacterial Type Strains, Phase II (KMG-II): From Individual Species to Whole Genera.</title>
        <authorList>
            <person name="Goeker M."/>
        </authorList>
    </citation>
    <scope>NUCLEOTIDE SEQUENCE [LARGE SCALE GENOMIC DNA]</scope>
    <source>
        <strain evidence="2 3">DSM 28175</strain>
    </source>
</reference>
<evidence type="ECO:0000259" key="1">
    <source>
        <dbReference type="Pfam" id="PF12697"/>
    </source>
</evidence>
<dbReference type="Proteomes" id="UP000242687">
    <property type="component" value="Unassembled WGS sequence"/>
</dbReference>
<name>A0A2H9VW28_9SPHI</name>
<dbReference type="SUPFAM" id="SSF53474">
    <property type="entry name" value="alpha/beta-Hydrolases"/>
    <property type="match status" value="1"/>
</dbReference>
<dbReference type="InterPro" id="IPR000073">
    <property type="entry name" value="AB_hydrolase_1"/>
</dbReference>
<dbReference type="RefSeq" id="WP_100341188.1">
    <property type="nucleotide sequence ID" value="NZ_PGFJ01000001.1"/>
</dbReference>
<keyword evidence="3" id="KW-1185">Reference proteome</keyword>
<proteinExistence type="predicted"/>
<evidence type="ECO:0000313" key="3">
    <source>
        <dbReference type="Proteomes" id="UP000242687"/>
    </source>
</evidence>
<keyword evidence="2" id="KW-0378">Hydrolase</keyword>
<gene>
    <name evidence="2" type="ORF">CLV57_2058</name>
</gene>
<evidence type="ECO:0000313" key="2">
    <source>
        <dbReference type="EMBL" id="PJJ85035.1"/>
    </source>
</evidence>
<accession>A0A2H9VW28</accession>
<comment type="caution">
    <text evidence="2">The sequence shown here is derived from an EMBL/GenBank/DDBJ whole genome shotgun (WGS) entry which is preliminary data.</text>
</comment>
<dbReference type="Gene3D" id="3.40.50.1820">
    <property type="entry name" value="alpha/beta hydrolase"/>
    <property type="match status" value="1"/>
</dbReference>
<organism evidence="2 3">
    <name type="scientific">Mucilaginibacter auburnensis</name>
    <dbReference type="NCBI Taxonomy" id="1457233"/>
    <lineage>
        <taxon>Bacteria</taxon>
        <taxon>Pseudomonadati</taxon>
        <taxon>Bacteroidota</taxon>
        <taxon>Sphingobacteriia</taxon>
        <taxon>Sphingobacteriales</taxon>
        <taxon>Sphingobacteriaceae</taxon>
        <taxon>Mucilaginibacter</taxon>
    </lineage>
</organism>
<feature type="domain" description="AB hydrolase-1" evidence="1">
    <location>
        <begin position="9"/>
        <end position="244"/>
    </location>
</feature>
<dbReference type="PANTHER" id="PTHR43194:SF2">
    <property type="entry name" value="PEROXISOMAL MEMBRANE PROTEIN LPX1"/>
    <property type="match status" value="1"/>
</dbReference>
<dbReference type="InterPro" id="IPR029058">
    <property type="entry name" value="AB_hydrolase_fold"/>
</dbReference>